<dbReference type="EMBL" id="QFFI01000009">
    <property type="protein sequence ID" value="PWG63729.1"/>
    <property type="molecule type" value="Genomic_DNA"/>
</dbReference>
<reference evidence="6 7" key="1">
    <citation type="submission" date="2018-05" db="EMBL/GenBank/DDBJ databases">
        <title>Spiribacter halobius sp. nov., a moderately halophilic bacterium isolated from marine solar saltern.</title>
        <authorList>
            <person name="Zheng W.-S."/>
            <person name="Lu D.-C."/>
            <person name="Du Z.-J."/>
        </authorList>
    </citation>
    <scope>NUCLEOTIDE SEQUENCE [LARGE SCALE GENOMIC DNA]</scope>
    <source>
        <strain evidence="6 7">E85</strain>
    </source>
</reference>
<evidence type="ECO:0000256" key="2">
    <source>
        <dbReference type="ARBA" id="ARBA00022448"/>
    </source>
</evidence>
<evidence type="ECO:0000256" key="4">
    <source>
        <dbReference type="SAM" id="SignalP"/>
    </source>
</evidence>
<dbReference type="InterPro" id="IPR039424">
    <property type="entry name" value="SBP_5"/>
</dbReference>
<dbReference type="AlphaFoldDB" id="A0A2U2N421"/>
<dbReference type="SUPFAM" id="SSF53850">
    <property type="entry name" value="Periplasmic binding protein-like II"/>
    <property type="match status" value="1"/>
</dbReference>
<organism evidence="6 7">
    <name type="scientific">Sediminicurvatus halobius</name>
    <dbReference type="NCBI Taxonomy" id="2182432"/>
    <lineage>
        <taxon>Bacteria</taxon>
        <taxon>Pseudomonadati</taxon>
        <taxon>Pseudomonadota</taxon>
        <taxon>Gammaproteobacteria</taxon>
        <taxon>Chromatiales</taxon>
        <taxon>Ectothiorhodospiraceae</taxon>
        <taxon>Sediminicurvatus</taxon>
    </lineage>
</organism>
<dbReference type="RefSeq" id="WP_109677860.1">
    <property type="nucleotide sequence ID" value="NZ_CP086615.1"/>
</dbReference>
<feature type="domain" description="Solute-binding protein family 5" evidence="5">
    <location>
        <begin position="48"/>
        <end position="281"/>
    </location>
</feature>
<keyword evidence="7" id="KW-1185">Reference proteome</keyword>
<dbReference type="InterPro" id="IPR000914">
    <property type="entry name" value="SBP_5_dom"/>
</dbReference>
<dbReference type="Gene3D" id="3.10.105.10">
    <property type="entry name" value="Dipeptide-binding Protein, Domain 3"/>
    <property type="match status" value="1"/>
</dbReference>
<dbReference type="PANTHER" id="PTHR30290">
    <property type="entry name" value="PERIPLASMIC BINDING COMPONENT OF ABC TRANSPORTER"/>
    <property type="match status" value="1"/>
</dbReference>
<dbReference type="GO" id="GO:1904680">
    <property type="term" value="F:peptide transmembrane transporter activity"/>
    <property type="evidence" value="ECO:0007669"/>
    <property type="project" value="TreeGrafter"/>
</dbReference>
<dbReference type="OrthoDB" id="48849at2"/>
<evidence type="ECO:0000256" key="3">
    <source>
        <dbReference type="ARBA" id="ARBA00022729"/>
    </source>
</evidence>
<dbReference type="PANTHER" id="PTHR30290:SF9">
    <property type="entry name" value="OLIGOPEPTIDE-BINDING PROTEIN APPA"/>
    <property type="match status" value="1"/>
</dbReference>
<comment type="caution">
    <text evidence="6">The sequence shown here is derived from an EMBL/GenBank/DDBJ whole genome shotgun (WGS) entry which is preliminary data.</text>
</comment>
<evidence type="ECO:0000256" key="1">
    <source>
        <dbReference type="ARBA" id="ARBA00005695"/>
    </source>
</evidence>
<dbReference type="Proteomes" id="UP000245474">
    <property type="component" value="Unassembled WGS sequence"/>
</dbReference>
<comment type="similarity">
    <text evidence="1">Belongs to the bacterial solute-binding protein 5 family.</text>
</comment>
<dbReference type="GO" id="GO:0015833">
    <property type="term" value="P:peptide transport"/>
    <property type="evidence" value="ECO:0007669"/>
    <property type="project" value="TreeGrafter"/>
</dbReference>
<evidence type="ECO:0000313" key="7">
    <source>
        <dbReference type="Proteomes" id="UP000245474"/>
    </source>
</evidence>
<evidence type="ECO:0000259" key="5">
    <source>
        <dbReference type="Pfam" id="PF00496"/>
    </source>
</evidence>
<keyword evidence="3 4" id="KW-0732">Signal</keyword>
<dbReference type="Pfam" id="PF00496">
    <property type="entry name" value="SBP_bac_5"/>
    <property type="match status" value="1"/>
</dbReference>
<gene>
    <name evidence="6" type="ORF">DEM34_07575</name>
</gene>
<evidence type="ECO:0000313" key="6">
    <source>
        <dbReference type="EMBL" id="PWG63729.1"/>
    </source>
</evidence>
<protein>
    <submittedName>
        <fullName evidence="6">ABC transporter substrate-binding protein</fullName>
    </submittedName>
</protein>
<feature type="chain" id="PRO_5015688454" evidence="4">
    <location>
        <begin position="33"/>
        <end position="834"/>
    </location>
</feature>
<feature type="signal peptide" evidence="4">
    <location>
        <begin position="1"/>
        <end position="32"/>
    </location>
</feature>
<name>A0A2U2N421_9GAMM</name>
<proteinExistence type="inferred from homology"/>
<accession>A0A2U2N421</accession>
<keyword evidence="2" id="KW-0813">Transport</keyword>
<sequence>MALWTRTTGRSLYQLQIALAALLALGTGAVLAQSDSSGDATQRRGALVDQVVFTEDANPGKVVGQIETGARHVLAQGITSPVLLRQIRNAPRVDYALSYGSSAELTLNPAGPELETGELNPFAVPAIREALNWLVDREYIASELYGGLAEPRTLPLSTAFPDYARLAPRARALELAYAYQPERAERVIRREMEDLGAARRDGAWHYQGEPVVLKLLIRTEDTRREVGDYVANQLEGVGFAVDRLYRTADQAAPLWLGADPAAGQWHIYTGGWVSTVINRDQAQNFADFYTPQGRPAPLWQAYDPPPALDRLARRLERRDYASPGERNELMAQALGLAMESSVRIWLVDQLSVWPFAADVQLAADLAGGLAGSRLWPYTLRFEDRLGGEVVIATPSLLTDPWNPVAGTTWLYDRMIISATQDPPALPDPFTGLFRPQRIQHAEVTVAEGAPVQRSLDWVSLATAPEITVPPEAWIGFDAEDGTLVTVGERHPDGLDARTRTRITFEDGYLDRAWHDGAPMSVADLMLPWLLQFARADEASPLFDRSAVPAQEAYLEHFRGWRIVAREPLTVEVYSDQIYPDAETIAAIRTPALLPWHVLGLGIRAETAGELAFSSDKADRRRIPWLSLVSGPSLPILDRHRHAARNAGYVPFAGVLAGFTLEDGPARRYEALDAWRDTRGHYWVGDGPFFLESVHAVAGSLVLARDEDFPDPADKWLRVAEVAIPEPALDGPITVDLDQAASFRLEITAGGEPYPVTAIREVSWLLFDGTGALAHQGGAEPRPGSWRIRVPAAVIAELGAGANRLEVIVRSHRVALPRFASHVFATVPAEAEGQQ</sequence>